<dbReference type="SMART" id="SM00666">
    <property type="entry name" value="PB1"/>
    <property type="match status" value="1"/>
</dbReference>
<organism evidence="3 4">
    <name type="scientific">Canna indica</name>
    <name type="common">Indian-shot</name>
    <dbReference type="NCBI Taxonomy" id="4628"/>
    <lineage>
        <taxon>Eukaryota</taxon>
        <taxon>Viridiplantae</taxon>
        <taxon>Streptophyta</taxon>
        <taxon>Embryophyta</taxon>
        <taxon>Tracheophyta</taxon>
        <taxon>Spermatophyta</taxon>
        <taxon>Magnoliopsida</taxon>
        <taxon>Liliopsida</taxon>
        <taxon>Zingiberales</taxon>
        <taxon>Cannaceae</taxon>
        <taxon>Canna</taxon>
    </lineage>
</organism>
<evidence type="ECO:0000313" key="3">
    <source>
        <dbReference type="EMBL" id="WOL19296.1"/>
    </source>
</evidence>
<protein>
    <recommendedName>
        <fullName evidence="2">PB1 domain-containing protein</fullName>
    </recommendedName>
</protein>
<dbReference type="Proteomes" id="UP001327560">
    <property type="component" value="Chromosome 9"/>
</dbReference>
<dbReference type="InterPro" id="IPR053198">
    <property type="entry name" value="Gynoecium_Dev_Regulator"/>
</dbReference>
<dbReference type="PANTHER" id="PTHR31066:SF85">
    <property type="entry name" value="OS02G0809100 PROTEIN"/>
    <property type="match status" value="1"/>
</dbReference>
<evidence type="ECO:0000256" key="1">
    <source>
        <dbReference type="SAM" id="MobiDB-lite"/>
    </source>
</evidence>
<feature type="region of interest" description="Disordered" evidence="1">
    <location>
        <begin position="1"/>
        <end position="43"/>
    </location>
</feature>
<feature type="region of interest" description="Disordered" evidence="1">
    <location>
        <begin position="224"/>
        <end position="253"/>
    </location>
</feature>
<accession>A0AAQ3QNI8</accession>
<evidence type="ECO:0000259" key="2">
    <source>
        <dbReference type="SMART" id="SM00666"/>
    </source>
</evidence>
<dbReference type="InterPro" id="IPR000270">
    <property type="entry name" value="PB1_dom"/>
</dbReference>
<evidence type="ECO:0000313" key="4">
    <source>
        <dbReference type="Proteomes" id="UP001327560"/>
    </source>
</evidence>
<feature type="domain" description="PB1" evidence="2">
    <location>
        <begin position="58"/>
        <end position="155"/>
    </location>
</feature>
<reference evidence="3 4" key="1">
    <citation type="submission" date="2023-10" db="EMBL/GenBank/DDBJ databases">
        <title>Chromosome-scale genome assembly provides insights into flower coloration mechanisms of Canna indica.</title>
        <authorList>
            <person name="Li C."/>
        </authorList>
    </citation>
    <scope>NUCLEOTIDE SEQUENCE [LARGE SCALE GENOMIC DNA]</scope>
    <source>
        <tissue evidence="3">Flower</tissue>
    </source>
</reference>
<gene>
    <name evidence="3" type="ORF">Cni_G28094</name>
</gene>
<dbReference type="Gene3D" id="3.10.20.90">
    <property type="entry name" value="Phosphatidylinositol 3-kinase Catalytic Subunit, Chain A, domain 1"/>
    <property type="match status" value="1"/>
</dbReference>
<dbReference type="SUPFAM" id="SSF54277">
    <property type="entry name" value="CAD &amp; PB1 domains"/>
    <property type="match status" value="1"/>
</dbReference>
<dbReference type="AlphaFoldDB" id="A0AAQ3QNI8"/>
<proteinExistence type="predicted"/>
<name>A0AAQ3QNI8_9LILI</name>
<dbReference type="EMBL" id="CP136898">
    <property type="protein sequence ID" value="WOL19296.1"/>
    <property type="molecule type" value="Genomic_DNA"/>
</dbReference>
<dbReference type="Pfam" id="PF00564">
    <property type="entry name" value="PB1"/>
    <property type="match status" value="1"/>
</dbReference>
<feature type="compositionally biased region" description="Polar residues" evidence="1">
    <location>
        <begin position="1"/>
        <end position="10"/>
    </location>
</feature>
<keyword evidence="4" id="KW-1185">Reference proteome</keyword>
<dbReference type="PANTHER" id="PTHR31066">
    <property type="entry name" value="OS05G0427100 PROTEIN-RELATED"/>
    <property type="match status" value="1"/>
</dbReference>
<sequence length="434" mass="45460">MDSSGADSSSPPTPVGRDNSLAPASDVDALPPPPSTPAGAGGRVKLMVSYGGRIQPRPHDNTKLSYVGGETKILALDRSARLPALLAKIASVAPSAPDLLCLKYQLPGEDLDALVSVTDDDDLEHLMVEYDRLQRSTSSTSPKTAARLRLFLFPVGPPPPPPSAALLDSARSDRQWFLDVLNAVPAPSLQTQPLPMKTSPSPDFLFGLDEGFVPPPAVKVTVDPQPPLAHENLPLEAPAKPESNQQAGTGADPPETALAVVSAAEIQRQTPELHKLQIPMIPPPVLPRNSSEETLSAGYPTDYQVPPAPEKAAPPATAQWPDTVGRYASLAPGHDQTFYILQASPGMYPGFYAATPRMFPAEVHRNAAAKAVGGVMGTVAEAYATAAGGGKLAYDSSGRVVYYAGVMPTYQTVTSAALNPIDAAVKAAKPSQIA</sequence>
<dbReference type="CDD" id="cd06410">
    <property type="entry name" value="PB1_UP2"/>
    <property type="match status" value="1"/>
</dbReference>